<dbReference type="AlphaFoldDB" id="B6YVN1"/>
<evidence type="ECO:0008006" key="3">
    <source>
        <dbReference type="Google" id="ProtNLM"/>
    </source>
</evidence>
<accession>B6YVN1</accession>
<dbReference type="KEGG" id="ton:TON_1864"/>
<dbReference type="Pfam" id="PF08843">
    <property type="entry name" value="AbiEii"/>
    <property type="match status" value="1"/>
</dbReference>
<evidence type="ECO:0000313" key="2">
    <source>
        <dbReference type="Proteomes" id="UP000002727"/>
    </source>
</evidence>
<protein>
    <recommendedName>
        <fullName evidence="3">Nucleotidyl transferase AbiEii/AbiGii toxin family protein</fullName>
    </recommendedName>
</protein>
<dbReference type="GeneID" id="7017536"/>
<dbReference type="HOGENOM" id="CLU_1056109_0_0_2"/>
<dbReference type="PATRIC" id="fig|523850.10.peg.1878"/>
<gene>
    <name evidence="1" type="ordered locus">TON_1864</name>
</gene>
<dbReference type="Gene3D" id="3.10.450.620">
    <property type="entry name" value="JHP933, nucleotidyltransferase-like core domain"/>
    <property type="match status" value="1"/>
</dbReference>
<dbReference type="InterPro" id="IPR014942">
    <property type="entry name" value="AbiEii"/>
</dbReference>
<dbReference type="Proteomes" id="UP000002727">
    <property type="component" value="Chromosome"/>
</dbReference>
<dbReference type="eggNOG" id="arCOG03839">
    <property type="taxonomic scope" value="Archaea"/>
</dbReference>
<reference evidence="1 2" key="1">
    <citation type="journal article" date="2008" name="J. Bacteriol.">
        <title>The complete genome sequence of Thermococcus onnurineus NA1 reveals a mixed heterotrophic and carboxydotrophic metabolism.</title>
        <authorList>
            <person name="Lee H.S."/>
            <person name="Kang S.G."/>
            <person name="Bae S.S."/>
            <person name="Lim J.K."/>
            <person name="Cho Y."/>
            <person name="Kim Y.J."/>
            <person name="Jeon J.H."/>
            <person name="Cha S.S."/>
            <person name="Kwon K.K."/>
            <person name="Kim H.T."/>
            <person name="Park C.J."/>
            <person name="Lee H.W."/>
            <person name="Kim S.I."/>
            <person name="Chun J."/>
            <person name="Colwell R.R."/>
            <person name="Kim S.J."/>
            <person name="Lee J.H."/>
        </authorList>
    </citation>
    <scope>NUCLEOTIDE SEQUENCE [LARGE SCALE GENOMIC DNA]</scope>
    <source>
        <strain evidence="1 2">NA1</strain>
    </source>
</reference>
<dbReference type="OrthoDB" id="92120at2157"/>
<dbReference type="STRING" id="523850.TON_1864"/>
<organism evidence="1 2">
    <name type="scientific">Thermococcus onnurineus (strain NA1)</name>
    <dbReference type="NCBI Taxonomy" id="523850"/>
    <lineage>
        <taxon>Archaea</taxon>
        <taxon>Methanobacteriati</taxon>
        <taxon>Methanobacteriota</taxon>
        <taxon>Thermococci</taxon>
        <taxon>Thermococcales</taxon>
        <taxon>Thermococcaceae</taxon>
        <taxon>Thermococcus</taxon>
    </lineage>
</organism>
<dbReference type="EMBL" id="CP000855">
    <property type="protein sequence ID" value="ACJ17355.1"/>
    <property type="molecule type" value="Genomic_DNA"/>
</dbReference>
<dbReference type="RefSeq" id="WP_012572827.1">
    <property type="nucleotide sequence ID" value="NC_011529.1"/>
</dbReference>
<sequence length="263" mass="30828">MDEEMLRYLAAKTGLGLNYIAKEERISFLLSQLWEIFGEKAILRGGTALNRVYLAKIGAARFSEDIDIDYFDGDIGRAAEEIKKGMKLVEGFDIKGPRILHRTFRFDCYYRNPLGNRDRVKVEFYLSRPPYVEAGIELVKSPFVSEYPTMFRVYSFEDLLAKKLAALYNRTEGKDIYDSFHALNMEFDEKRLENALKLTLEFYHIEDEFWRGLIEKLDYAKKNARYIGNSTNHFIPKSLRPNWEEMIESLKLRIEELGRVLSL</sequence>
<proteinExistence type="predicted"/>
<evidence type="ECO:0000313" key="1">
    <source>
        <dbReference type="EMBL" id="ACJ17355.1"/>
    </source>
</evidence>
<name>B6YVN1_THEON</name>
<keyword evidence="2" id="KW-1185">Reference proteome</keyword>